<sequence>MVTDKLELARNELSFNYGSFIA</sequence>
<proteinExistence type="predicted"/>
<evidence type="ECO:0000313" key="1">
    <source>
        <dbReference type="EMBL" id="OAF63529.1"/>
    </source>
</evidence>
<evidence type="ECO:0000313" key="2">
    <source>
        <dbReference type="Proteomes" id="UP000078046"/>
    </source>
</evidence>
<reference evidence="1 2" key="1">
    <citation type="submission" date="2016-04" db="EMBL/GenBank/DDBJ databases">
        <title>The genome of Intoshia linei affirms orthonectids as highly simplified spiralians.</title>
        <authorList>
            <person name="Mikhailov K.V."/>
            <person name="Slusarev G.S."/>
            <person name="Nikitin M.A."/>
            <person name="Logacheva M.D."/>
            <person name="Penin A."/>
            <person name="Aleoshin V."/>
            <person name="Panchin Y.V."/>
        </authorList>
    </citation>
    <scope>NUCLEOTIDE SEQUENCE [LARGE SCALE GENOMIC DNA]</scope>
    <source>
        <strain evidence="1">Intl2013</strain>
        <tissue evidence="1">Whole animal</tissue>
    </source>
</reference>
<dbReference type="AlphaFoldDB" id="A0A177AN81"/>
<feature type="non-terminal residue" evidence="1">
    <location>
        <position position="22"/>
    </location>
</feature>
<protein>
    <submittedName>
        <fullName evidence="1">Uncharacterized protein</fullName>
    </submittedName>
</protein>
<organism evidence="1 2">
    <name type="scientific">Intoshia linei</name>
    <dbReference type="NCBI Taxonomy" id="1819745"/>
    <lineage>
        <taxon>Eukaryota</taxon>
        <taxon>Metazoa</taxon>
        <taxon>Spiralia</taxon>
        <taxon>Lophotrochozoa</taxon>
        <taxon>Mesozoa</taxon>
        <taxon>Orthonectida</taxon>
        <taxon>Rhopaluridae</taxon>
        <taxon>Intoshia</taxon>
    </lineage>
</organism>
<comment type="caution">
    <text evidence="1">The sequence shown here is derived from an EMBL/GenBank/DDBJ whole genome shotgun (WGS) entry which is preliminary data.</text>
</comment>
<keyword evidence="2" id="KW-1185">Reference proteome</keyword>
<name>A0A177AN81_9BILA</name>
<dbReference type="EMBL" id="LWCA01003349">
    <property type="protein sequence ID" value="OAF63529.1"/>
    <property type="molecule type" value="Genomic_DNA"/>
</dbReference>
<accession>A0A177AN81</accession>
<dbReference type="Proteomes" id="UP000078046">
    <property type="component" value="Unassembled WGS sequence"/>
</dbReference>
<gene>
    <name evidence="1" type="ORF">A3Q56_08762</name>
</gene>